<dbReference type="OrthoDB" id="4952314at2"/>
<dbReference type="STRING" id="471856.Jden_1352"/>
<proteinExistence type="predicted"/>
<dbReference type="KEGG" id="jde:Jden_1352"/>
<gene>
    <name evidence="2" type="ordered locus">Jden_1352</name>
</gene>
<dbReference type="Proteomes" id="UP000000628">
    <property type="component" value="Chromosome"/>
</dbReference>
<keyword evidence="3" id="KW-1185">Reference proteome</keyword>
<evidence type="ECO:0008006" key="4">
    <source>
        <dbReference type="Google" id="ProtNLM"/>
    </source>
</evidence>
<dbReference type="EMBL" id="CP001706">
    <property type="protein sequence ID" value="ACV09008.1"/>
    <property type="molecule type" value="Genomic_DNA"/>
</dbReference>
<name>C7R4F1_JONDD</name>
<feature type="compositionally biased region" description="Acidic residues" evidence="1">
    <location>
        <begin position="103"/>
        <end position="118"/>
    </location>
</feature>
<accession>C7R4F1</accession>
<sequence>MKRIVWLGIGVAVGVYAYSKVRQVARQYTPAGVSEKAEHLASDVVGRVETAVKGLAPDFSSAYAAREKELMDQLLADTQESVAEMRARRARHAARPSPGNDTDITDVDPDEEALGYSF</sequence>
<reference evidence="2 3" key="1">
    <citation type="journal article" date="2009" name="Stand. Genomic Sci.">
        <title>Complete genome sequence of Jonesia denitrificans type strain (Prevot 55134).</title>
        <authorList>
            <person name="Pukall R."/>
            <person name="Gehrich-Schroter G."/>
            <person name="Lapidus A."/>
            <person name="Nolan M."/>
            <person name="Glavina Del Rio T."/>
            <person name="Lucas S."/>
            <person name="Chen F."/>
            <person name="Tice H."/>
            <person name="Pitluck S."/>
            <person name="Cheng J.F."/>
            <person name="Copeland A."/>
            <person name="Saunders E."/>
            <person name="Brettin T."/>
            <person name="Detter J.C."/>
            <person name="Bruce D."/>
            <person name="Goodwin L."/>
            <person name="Pati A."/>
            <person name="Ivanova N."/>
            <person name="Mavromatis K."/>
            <person name="Ovchinnikova G."/>
            <person name="Chen A."/>
            <person name="Palaniappan K."/>
            <person name="Land M."/>
            <person name="Hauser L."/>
            <person name="Chang Y.J."/>
            <person name="Jeffries C.D."/>
            <person name="Chain P."/>
            <person name="Goker M."/>
            <person name="Bristow J."/>
            <person name="Eisen J.A."/>
            <person name="Markowitz V."/>
            <person name="Hugenholtz P."/>
            <person name="Kyrpides N.C."/>
            <person name="Klenk H.P."/>
            <person name="Han C."/>
        </authorList>
    </citation>
    <scope>NUCLEOTIDE SEQUENCE [LARGE SCALE GENOMIC DNA]</scope>
    <source>
        <strain evidence="3">ATCC 14870 / DSM 20603 / BCRC 15368 / CIP 55.134 / JCM 11481 / NBRC 15587 / NCTC 10816 / Prevot 55134</strain>
    </source>
</reference>
<evidence type="ECO:0000256" key="1">
    <source>
        <dbReference type="SAM" id="MobiDB-lite"/>
    </source>
</evidence>
<dbReference type="AlphaFoldDB" id="C7R4F1"/>
<feature type="region of interest" description="Disordered" evidence="1">
    <location>
        <begin position="87"/>
        <end position="118"/>
    </location>
</feature>
<protein>
    <recommendedName>
        <fullName evidence="4">Secreted protein</fullName>
    </recommendedName>
</protein>
<dbReference type="HOGENOM" id="CLU_1980770_0_0_11"/>
<dbReference type="RefSeq" id="WP_015771636.1">
    <property type="nucleotide sequence ID" value="NC_013174.1"/>
</dbReference>
<evidence type="ECO:0000313" key="3">
    <source>
        <dbReference type="Proteomes" id="UP000000628"/>
    </source>
</evidence>
<evidence type="ECO:0000313" key="2">
    <source>
        <dbReference type="EMBL" id="ACV09008.1"/>
    </source>
</evidence>
<organism evidence="2 3">
    <name type="scientific">Jonesia denitrificans (strain ATCC 14870 / DSM 20603 / BCRC 15368 / CIP 55.134 / JCM 11481 / NBRC 15587 / NCTC 10816 / Prevot 55134)</name>
    <name type="common">Listeria denitrificans</name>
    <dbReference type="NCBI Taxonomy" id="471856"/>
    <lineage>
        <taxon>Bacteria</taxon>
        <taxon>Bacillati</taxon>
        <taxon>Actinomycetota</taxon>
        <taxon>Actinomycetes</taxon>
        <taxon>Micrococcales</taxon>
        <taxon>Jonesiaceae</taxon>
        <taxon>Jonesia</taxon>
    </lineage>
</organism>